<evidence type="ECO:0000313" key="1">
    <source>
        <dbReference type="EMBL" id="MBN3546711.1"/>
    </source>
</evidence>
<dbReference type="RefSeq" id="WP_188401015.1">
    <property type="nucleotide sequence ID" value="NZ_BMCE01000001.1"/>
</dbReference>
<evidence type="ECO:0000313" key="2">
    <source>
        <dbReference type="Proteomes" id="UP001319060"/>
    </source>
</evidence>
<organism evidence="1 2">
    <name type="scientific">Fictibacillus barbaricus</name>
    <dbReference type="NCBI Taxonomy" id="182136"/>
    <lineage>
        <taxon>Bacteria</taxon>
        <taxon>Bacillati</taxon>
        <taxon>Bacillota</taxon>
        <taxon>Bacilli</taxon>
        <taxon>Bacillales</taxon>
        <taxon>Fictibacillaceae</taxon>
        <taxon>Fictibacillus</taxon>
    </lineage>
</organism>
<proteinExistence type="predicted"/>
<dbReference type="Proteomes" id="UP001319060">
    <property type="component" value="Unassembled WGS sequence"/>
</dbReference>
<name>A0ABS2ZH09_9BACL</name>
<accession>A0ABS2ZH09</accession>
<keyword evidence="2" id="KW-1185">Reference proteome</keyword>
<dbReference type="EMBL" id="JAFHKS010000044">
    <property type="protein sequence ID" value="MBN3546711.1"/>
    <property type="molecule type" value="Genomic_DNA"/>
</dbReference>
<gene>
    <name evidence="1" type="ORF">JYA64_15495</name>
</gene>
<sequence>MEALLARFSTYQLNHPDFELFLEKQIKARLGLTAKVKLEKLIMVSDRCYVTLPKHQNSSKTVRELKKLFGNSNDDEFTENMVEYFFGQGSFQSIYIINEAEYNVLIHVPLN</sequence>
<comment type="caution">
    <text evidence="1">The sequence shown here is derived from an EMBL/GenBank/DDBJ whole genome shotgun (WGS) entry which is preliminary data.</text>
</comment>
<reference evidence="1 2" key="1">
    <citation type="submission" date="2021-01" db="EMBL/GenBank/DDBJ databases">
        <title>Genome Sequencing of Type Strains.</title>
        <authorList>
            <person name="Lemaire J.F."/>
            <person name="Inderbitzin P."/>
            <person name="Collins S.B."/>
            <person name="Wespe N."/>
            <person name="Knight-Connoni V."/>
        </authorList>
    </citation>
    <scope>NUCLEOTIDE SEQUENCE [LARGE SCALE GENOMIC DNA]</scope>
    <source>
        <strain evidence="1 2">DSM 14730</strain>
    </source>
</reference>
<protein>
    <submittedName>
        <fullName evidence="1">Uncharacterized protein</fullName>
    </submittedName>
</protein>